<keyword evidence="2" id="KW-0378">Hydrolase</keyword>
<evidence type="ECO:0000313" key="5">
    <source>
        <dbReference type="EMBL" id="ORX48858.1"/>
    </source>
</evidence>
<dbReference type="InterPro" id="IPR029052">
    <property type="entry name" value="Metallo-depent_PP-like"/>
</dbReference>
<proteinExistence type="predicted"/>
<organism evidence="5 6">
    <name type="scientific">Hesseltinella vesiculosa</name>
    <dbReference type="NCBI Taxonomy" id="101127"/>
    <lineage>
        <taxon>Eukaryota</taxon>
        <taxon>Fungi</taxon>
        <taxon>Fungi incertae sedis</taxon>
        <taxon>Mucoromycota</taxon>
        <taxon>Mucoromycotina</taxon>
        <taxon>Mucoromycetes</taxon>
        <taxon>Mucorales</taxon>
        <taxon>Cunninghamellaceae</taxon>
        <taxon>Hesseltinella</taxon>
    </lineage>
</organism>
<dbReference type="InterPro" id="IPR004843">
    <property type="entry name" value="Calcineurin-like_PHP"/>
</dbReference>
<comment type="caution">
    <text evidence="5">The sequence shown here is derived from an EMBL/GenBank/DDBJ whole genome shotgun (WGS) entry which is preliminary data.</text>
</comment>
<dbReference type="STRING" id="101127.A0A1X2GA54"/>
<dbReference type="Gene3D" id="3.60.21.10">
    <property type="match status" value="1"/>
</dbReference>
<dbReference type="EMBL" id="MCGT01000028">
    <property type="protein sequence ID" value="ORX48858.1"/>
    <property type="molecule type" value="Genomic_DNA"/>
</dbReference>
<dbReference type="Pfam" id="PF00149">
    <property type="entry name" value="Metallophos"/>
    <property type="match status" value="1"/>
</dbReference>
<dbReference type="PANTHER" id="PTHR10161:SF14">
    <property type="entry name" value="TARTRATE-RESISTANT ACID PHOSPHATASE TYPE 5"/>
    <property type="match status" value="1"/>
</dbReference>
<accession>A0A1X2GA54</accession>
<dbReference type="SUPFAM" id="SSF56300">
    <property type="entry name" value="Metallo-dependent phosphatases"/>
    <property type="match status" value="1"/>
</dbReference>
<dbReference type="AlphaFoldDB" id="A0A1X2GA54"/>
<evidence type="ECO:0000259" key="4">
    <source>
        <dbReference type="Pfam" id="PF00149"/>
    </source>
</evidence>
<dbReference type="PANTHER" id="PTHR10161">
    <property type="entry name" value="TARTRATE-RESISTANT ACID PHOSPHATASE TYPE 5"/>
    <property type="match status" value="1"/>
</dbReference>
<keyword evidence="6" id="KW-1185">Reference proteome</keyword>
<evidence type="ECO:0000313" key="6">
    <source>
        <dbReference type="Proteomes" id="UP000242146"/>
    </source>
</evidence>
<sequence length="375" mass="42057">MKNILLTTSVTLSLCIAAFAYPAAKYNAANPAFTVFAGGDFGWKNWQPLDQRYCDLFNNGVQPLNDCDSGDRSAHATASTEQQLTANFMASVAEKVKPSFLVNVGDNFYSSGLKLNDTFSINRFYAAYVDTYNHSSLNFPWYMTIGNHDILGDVEFETELAHKLDARWIMPSSYYSHDFQQNGVSALFIHYDSDCFISKYQKDSSVYKVPYVVDCNRVKEDQIQFIKSALSNSTHDYKFVLAHHPVWSSSANYTTDLAEINDLVQQHKAIYINGHDHCMALYQQNDVPYILTGGMGLTEPGDCNNGVRFGNFTVKLFASQAKQGGQAPGGFVSMDFTKSELVVNYWTRDGNNIKQASKKPSYSVTVPAALDKQWW</sequence>
<dbReference type="OrthoDB" id="411211at2759"/>
<evidence type="ECO:0000256" key="2">
    <source>
        <dbReference type="ARBA" id="ARBA00022801"/>
    </source>
</evidence>
<keyword evidence="1 3" id="KW-0732">Signal</keyword>
<gene>
    <name evidence="5" type="ORF">DM01DRAFT_1338502</name>
</gene>
<dbReference type="GO" id="GO:0016787">
    <property type="term" value="F:hydrolase activity"/>
    <property type="evidence" value="ECO:0007669"/>
    <property type="project" value="UniProtKB-KW"/>
</dbReference>
<reference evidence="5 6" key="1">
    <citation type="submission" date="2016-07" db="EMBL/GenBank/DDBJ databases">
        <title>Pervasive Adenine N6-methylation of Active Genes in Fungi.</title>
        <authorList>
            <consortium name="DOE Joint Genome Institute"/>
            <person name="Mondo S.J."/>
            <person name="Dannebaum R.O."/>
            <person name="Kuo R.C."/>
            <person name="Labutti K."/>
            <person name="Haridas S."/>
            <person name="Kuo A."/>
            <person name="Salamov A."/>
            <person name="Ahrendt S.R."/>
            <person name="Lipzen A."/>
            <person name="Sullivan W."/>
            <person name="Andreopoulos W.B."/>
            <person name="Clum A."/>
            <person name="Lindquist E."/>
            <person name="Daum C."/>
            <person name="Ramamoorthy G.K."/>
            <person name="Gryganskyi A."/>
            <person name="Culley D."/>
            <person name="Magnuson J.K."/>
            <person name="James T.Y."/>
            <person name="O'Malley M.A."/>
            <person name="Stajich J.E."/>
            <person name="Spatafora J.W."/>
            <person name="Visel A."/>
            <person name="Grigoriev I.V."/>
        </authorList>
    </citation>
    <scope>NUCLEOTIDE SEQUENCE [LARGE SCALE GENOMIC DNA]</scope>
    <source>
        <strain evidence="5 6">NRRL 3301</strain>
    </source>
</reference>
<protein>
    <submittedName>
        <fullName evidence="5">Metallo-dependent phosphatase</fullName>
    </submittedName>
</protein>
<dbReference type="Proteomes" id="UP000242146">
    <property type="component" value="Unassembled WGS sequence"/>
</dbReference>
<feature type="signal peptide" evidence="3">
    <location>
        <begin position="1"/>
        <end position="20"/>
    </location>
</feature>
<evidence type="ECO:0000256" key="1">
    <source>
        <dbReference type="ARBA" id="ARBA00022729"/>
    </source>
</evidence>
<evidence type="ECO:0000256" key="3">
    <source>
        <dbReference type="SAM" id="SignalP"/>
    </source>
</evidence>
<feature type="chain" id="PRO_5012823717" evidence="3">
    <location>
        <begin position="21"/>
        <end position="375"/>
    </location>
</feature>
<name>A0A1X2GA54_9FUNG</name>
<dbReference type="InterPro" id="IPR051558">
    <property type="entry name" value="Metallophosphoesterase_PAP"/>
</dbReference>
<feature type="domain" description="Calcineurin-like phosphoesterase" evidence="4">
    <location>
        <begin position="88"/>
        <end position="278"/>
    </location>
</feature>